<dbReference type="AlphaFoldDB" id="A0A315Z5M6"/>
<comment type="caution">
    <text evidence="3">The sequence shown here is derived from an EMBL/GenBank/DDBJ whole genome shotgun (WGS) entry which is preliminary data.</text>
</comment>
<evidence type="ECO:0000313" key="3">
    <source>
        <dbReference type="EMBL" id="PWJ38577.1"/>
    </source>
</evidence>
<sequence length="591" mass="63669">MKKKIILCTALVASLSFTSCVNEDLENLQNQIDELNEKVVDLEASQEQALLAAIAQMEATIQALSSTNAEQYATLLASYEAIQEEVAQNKNAVYYGSLLTDADYATFTAQGATIVTGKVTASTAEHVSALANVRVVGGNLDLTVFSDVTFENLETVGQHLDLSGSTDESSVSFPMLNSVGGAVYVNANEGLKSISADELVLVSSDLMITENPMMSSISFEKLAQVGGLNIEGEPGSDEDIMGPLRSFNIGMPNVNGSVSVMYVFGGMLNLGTIDGDLSVEHALFSEITSTTQSLSGLNLYNQGTSTLSFENLEEIVNNLRIEQAHYEFIDPDGGFGTWGTQASTSVFSEELENGMMEFPTFSSLEYIGGELNISGQGFDQLTTVDAFNKVLYLGGYNNNFQLKNANLESVNVFNALEELAQWGGIINVSVDANWFVGFNNLVNAQNTDIYMTLNPIQPKYDIGAGEDGLVYLEGVDYETAKLNAFNNLQSAKTLNLYAMEVTEVSAFSSLTSLNTFHWSTYLTLTLPMDSDLYSCSLGGLFDMVSNSDGSNISIAYKGESPNNPGLYVRLVVEDEVAFAQEKIAACDTAAE</sequence>
<keyword evidence="4" id="KW-1185">Reference proteome</keyword>
<feature type="signal peptide" evidence="2">
    <location>
        <begin position="1"/>
        <end position="21"/>
    </location>
</feature>
<dbReference type="OrthoDB" id="1403105at2"/>
<keyword evidence="2" id="KW-0732">Signal</keyword>
<dbReference type="Gene3D" id="3.80.20.20">
    <property type="entry name" value="Receptor L-domain"/>
    <property type="match status" value="1"/>
</dbReference>
<feature type="coiled-coil region" evidence="1">
    <location>
        <begin position="18"/>
        <end position="52"/>
    </location>
</feature>
<dbReference type="Proteomes" id="UP000245535">
    <property type="component" value="Unassembled WGS sequence"/>
</dbReference>
<reference evidence="3 4" key="1">
    <citation type="submission" date="2018-03" db="EMBL/GenBank/DDBJ databases">
        <title>Genomic Encyclopedia of Archaeal and Bacterial Type Strains, Phase II (KMG-II): from individual species to whole genera.</title>
        <authorList>
            <person name="Goeker M."/>
        </authorList>
    </citation>
    <scope>NUCLEOTIDE SEQUENCE [LARGE SCALE GENOMIC DNA]</scope>
    <source>
        <strain evidence="3 4">DSM 28229</strain>
    </source>
</reference>
<evidence type="ECO:0008006" key="5">
    <source>
        <dbReference type="Google" id="ProtNLM"/>
    </source>
</evidence>
<feature type="chain" id="PRO_5016258679" description="DUF5689 domain-containing protein" evidence="2">
    <location>
        <begin position="22"/>
        <end position="591"/>
    </location>
</feature>
<dbReference type="EMBL" id="QGDO01000007">
    <property type="protein sequence ID" value="PWJ38577.1"/>
    <property type="molecule type" value="Genomic_DNA"/>
</dbReference>
<name>A0A315Z5M6_SEDFL</name>
<organism evidence="3 4">
    <name type="scientific">Sediminitomix flava</name>
    <dbReference type="NCBI Taxonomy" id="379075"/>
    <lineage>
        <taxon>Bacteria</taxon>
        <taxon>Pseudomonadati</taxon>
        <taxon>Bacteroidota</taxon>
        <taxon>Cytophagia</taxon>
        <taxon>Cytophagales</taxon>
        <taxon>Flammeovirgaceae</taxon>
        <taxon>Sediminitomix</taxon>
    </lineage>
</organism>
<evidence type="ECO:0000313" key="4">
    <source>
        <dbReference type="Proteomes" id="UP000245535"/>
    </source>
</evidence>
<keyword evidence="1" id="KW-0175">Coiled coil</keyword>
<protein>
    <recommendedName>
        <fullName evidence="5">DUF5689 domain-containing protein</fullName>
    </recommendedName>
</protein>
<proteinExistence type="predicted"/>
<dbReference type="SUPFAM" id="SSF52058">
    <property type="entry name" value="L domain-like"/>
    <property type="match status" value="1"/>
</dbReference>
<gene>
    <name evidence="3" type="ORF">BC781_107167</name>
</gene>
<evidence type="ECO:0000256" key="2">
    <source>
        <dbReference type="SAM" id="SignalP"/>
    </source>
</evidence>
<dbReference type="RefSeq" id="WP_109621776.1">
    <property type="nucleotide sequence ID" value="NZ_QGDO01000007.1"/>
</dbReference>
<dbReference type="PROSITE" id="PS51257">
    <property type="entry name" value="PROKAR_LIPOPROTEIN"/>
    <property type="match status" value="1"/>
</dbReference>
<evidence type="ECO:0000256" key="1">
    <source>
        <dbReference type="SAM" id="Coils"/>
    </source>
</evidence>
<accession>A0A315Z5M6</accession>
<dbReference type="InterPro" id="IPR036941">
    <property type="entry name" value="Rcpt_L-dom_sf"/>
</dbReference>